<feature type="region of interest" description="Disordered" evidence="1">
    <location>
        <begin position="33"/>
        <end position="124"/>
    </location>
</feature>
<accession>A0AAE0MZ96</accession>
<dbReference type="Proteomes" id="UP001287356">
    <property type="component" value="Unassembled WGS sequence"/>
</dbReference>
<gene>
    <name evidence="2" type="ORF">B0T24DRAFT_422095</name>
</gene>
<reference evidence="2" key="1">
    <citation type="journal article" date="2023" name="Mol. Phylogenet. Evol.">
        <title>Genome-scale phylogeny and comparative genomics of the fungal order Sordariales.</title>
        <authorList>
            <person name="Hensen N."/>
            <person name="Bonometti L."/>
            <person name="Westerberg I."/>
            <person name="Brannstrom I.O."/>
            <person name="Guillou S."/>
            <person name="Cros-Aarteil S."/>
            <person name="Calhoun S."/>
            <person name="Haridas S."/>
            <person name="Kuo A."/>
            <person name="Mondo S."/>
            <person name="Pangilinan J."/>
            <person name="Riley R."/>
            <person name="LaButti K."/>
            <person name="Andreopoulos B."/>
            <person name="Lipzen A."/>
            <person name="Chen C."/>
            <person name="Yan M."/>
            <person name="Daum C."/>
            <person name="Ng V."/>
            <person name="Clum A."/>
            <person name="Steindorff A."/>
            <person name="Ohm R.A."/>
            <person name="Martin F."/>
            <person name="Silar P."/>
            <person name="Natvig D.O."/>
            <person name="Lalanne C."/>
            <person name="Gautier V."/>
            <person name="Ament-Velasquez S.L."/>
            <person name="Kruys A."/>
            <person name="Hutchinson M.I."/>
            <person name="Powell A.J."/>
            <person name="Barry K."/>
            <person name="Miller A.N."/>
            <person name="Grigoriev I.V."/>
            <person name="Debuchy R."/>
            <person name="Gladieux P."/>
            <person name="Hiltunen Thoren M."/>
            <person name="Johannesson H."/>
        </authorList>
    </citation>
    <scope>NUCLEOTIDE SEQUENCE</scope>
    <source>
        <strain evidence="2">CBS 958.72</strain>
    </source>
</reference>
<comment type="caution">
    <text evidence="2">The sequence shown here is derived from an EMBL/GenBank/DDBJ whole genome shotgun (WGS) entry which is preliminary data.</text>
</comment>
<feature type="compositionally biased region" description="Low complexity" evidence="1">
    <location>
        <begin position="52"/>
        <end position="77"/>
    </location>
</feature>
<reference evidence="2" key="2">
    <citation type="submission" date="2023-06" db="EMBL/GenBank/DDBJ databases">
        <authorList>
            <consortium name="Lawrence Berkeley National Laboratory"/>
            <person name="Haridas S."/>
            <person name="Hensen N."/>
            <person name="Bonometti L."/>
            <person name="Westerberg I."/>
            <person name="Brannstrom I.O."/>
            <person name="Guillou S."/>
            <person name="Cros-Aarteil S."/>
            <person name="Calhoun S."/>
            <person name="Kuo A."/>
            <person name="Mondo S."/>
            <person name="Pangilinan J."/>
            <person name="Riley R."/>
            <person name="Labutti K."/>
            <person name="Andreopoulos B."/>
            <person name="Lipzen A."/>
            <person name="Chen C."/>
            <person name="Yanf M."/>
            <person name="Daum C."/>
            <person name="Ng V."/>
            <person name="Clum A."/>
            <person name="Steindorff A."/>
            <person name="Ohm R."/>
            <person name="Martin F."/>
            <person name="Silar P."/>
            <person name="Natvig D."/>
            <person name="Lalanne C."/>
            <person name="Gautier V."/>
            <person name="Ament-Velasquez S.L."/>
            <person name="Kruys A."/>
            <person name="Hutchinson M.I."/>
            <person name="Powell A.J."/>
            <person name="Barry K."/>
            <person name="Miller A.N."/>
            <person name="Grigoriev I.V."/>
            <person name="Debuchy R."/>
            <person name="Gladieux P."/>
            <person name="Thoren M.H."/>
            <person name="Johannesson H."/>
        </authorList>
    </citation>
    <scope>NUCLEOTIDE SEQUENCE</scope>
    <source>
        <strain evidence="2">CBS 958.72</strain>
    </source>
</reference>
<evidence type="ECO:0000256" key="1">
    <source>
        <dbReference type="SAM" id="MobiDB-lite"/>
    </source>
</evidence>
<evidence type="ECO:0000313" key="2">
    <source>
        <dbReference type="EMBL" id="KAK3365066.1"/>
    </source>
</evidence>
<keyword evidence="3" id="KW-1185">Reference proteome</keyword>
<dbReference type="AlphaFoldDB" id="A0AAE0MZ96"/>
<protein>
    <submittedName>
        <fullName evidence="2">Uncharacterized protein</fullName>
    </submittedName>
</protein>
<organism evidence="2 3">
    <name type="scientific">Lasiosphaeria ovina</name>
    <dbReference type="NCBI Taxonomy" id="92902"/>
    <lineage>
        <taxon>Eukaryota</taxon>
        <taxon>Fungi</taxon>
        <taxon>Dikarya</taxon>
        <taxon>Ascomycota</taxon>
        <taxon>Pezizomycotina</taxon>
        <taxon>Sordariomycetes</taxon>
        <taxon>Sordariomycetidae</taxon>
        <taxon>Sordariales</taxon>
        <taxon>Lasiosphaeriaceae</taxon>
        <taxon>Lasiosphaeria</taxon>
    </lineage>
</organism>
<name>A0AAE0MZ96_9PEZI</name>
<sequence>MTHGSMGDAIISWLGGIVEDRHDELFLKTHSATRPSWKRKRNTDQLTPTPTPSSSEAPPTMSASKRQRCDTTTTDPDATPRRASRPSPLTDASSMSSISQSDRDSSVLSTHPSRRTPIRQFQRMEVAVRDPSTLLEARRTDLRLDDVDDAAFAQTASVIALKTPISTHTSPIPPPRSVHRSIECSTFTLPPRNATTRCTRKRRGTCSSTSGS</sequence>
<feature type="compositionally biased region" description="Low complexity" evidence="1">
    <location>
        <begin position="91"/>
        <end position="100"/>
    </location>
</feature>
<evidence type="ECO:0000313" key="3">
    <source>
        <dbReference type="Proteomes" id="UP001287356"/>
    </source>
</evidence>
<proteinExistence type="predicted"/>
<dbReference type="EMBL" id="JAULSN010000009">
    <property type="protein sequence ID" value="KAK3365066.1"/>
    <property type="molecule type" value="Genomic_DNA"/>
</dbReference>